<evidence type="ECO:0000256" key="10">
    <source>
        <dbReference type="ARBA" id="ARBA00048205"/>
    </source>
</evidence>
<evidence type="ECO:0000256" key="6">
    <source>
        <dbReference type="ARBA" id="ARBA00022694"/>
    </source>
</evidence>
<dbReference type="InterPro" id="IPR018517">
    <property type="entry name" value="tRNA_hU_synthase_CS"/>
</dbReference>
<keyword evidence="3" id="KW-0820">tRNA-binding</keyword>
<dbReference type="GO" id="GO:0017150">
    <property type="term" value="F:tRNA dihydrouridine synthase activity"/>
    <property type="evidence" value="ECO:0007669"/>
    <property type="project" value="InterPro"/>
</dbReference>
<evidence type="ECO:0000256" key="11">
    <source>
        <dbReference type="ARBA" id="ARBA00048802"/>
    </source>
</evidence>
<dbReference type="InterPro" id="IPR001269">
    <property type="entry name" value="DUS_fam"/>
</dbReference>
<evidence type="ECO:0000256" key="2">
    <source>
        <dbReference type="ARBA" id="ARBA00002790"/>
    </source>
</evidence>
<name>A0A382BRZ4_9ZZZZ</name>
<dbReference type="SUPFAM" id="SSF51395">
    <property type="entry name" value="FMN-linked oxidoreductases"/>
    <property type="match status" value="1"/>
</dbReference>
<keyword evidence="5" id="KW-0288">FMN</keyword>
<dbReference type="EMBL" id="UINC01031010">
    <property type="protein sequence ID" value="SVB16359.1"/>
    <property type="molecule type" value="Genomic_DNA"/>
</dbReference>
<feature type="domain" description="DUS-like FMN-binding" evidence="12">
    <location>
        <begin position="15"/>
        <end position="317"/>
    </location>
</feature>
<dbReference type="CDD" id="cd02801">
    <property type="entry name" value="DUS_like_FMN"/>
    <property type="match status" value="1"/>
</dbReference>
<keyword evidence="8" id="KW-0694">RNA-binding</keyword>
<protein>
    <recommendedName>
        <fullName evidence="12">DUS-like FMN-binding domain-containing protein</fullName>
    </recommendedName>
</protein>
<dbReference type="InterPro" id="IPR035587">
    <property type="entry name" value="DUS-like_FMN-bd"/>
</dbReference>
<evidence type="ECO:0000256" key="5">
    <source>
        <dbReference type="ARBA" id="ARBA00022643"/>
    </source>
</evidence>
<dbReference type="AlphaFoldDB" id="A0A382BRZ4"/>
<dbReference type="GO" id="GO:0050660">
    <property type="term" value="F:flavin adenine dinucleotide binding"/>
    <property type="evidence" value="ECO:0007669"/>
    <property type="project" value="InterPro"/>
</dbReference>
<dbReference type="Gene3D" id="3.20.20.70">
    <property type="entry name" value="Aldolase class I"/>
    <property type="match status" value="1"/>
</dbReference>
<dbReference type="InterPro" id="IPR004652">
    <property type="entry name" value="DusB-like"/>
</dbReference>
<evidence type="ECO:0000256" key="3">
    <source>
        <dbReference type="ARBA" id="ARBA00022555"/>
    </source>
</evidence>
<dbReference type="Pfam" id="PF01207">
    <property type="entry name" value="Dus"/>
    <property type="match status" value="1"/>
</dbReference>
<dbReference type="GO" id="GO:0000049">
    <property type="term" value="F:tRNA binding"/>
    <property type="evidence" value="ECO:0007669"/>
    <property type="project" value="UniProtKB-KW"/>
</dbReference>
<dbReference type="NCBIfam" id="TIGR00737">
    <property type="entry name" value="nifR3_yhdG"/>
    <property type="match status" value="1"/>
</dbReference>
<proteinExistence type="predicted"/>
<dbReference type="PIRSF" id="PIRSF006621">
    <property type="entry name" value="Dus"/>
    <property type="match status" value="1"/>
</dbReference>
<comment type="cofactor">
    <cofactor evidence="1">
        <name>FMN</name>
        <dbReference type="ChEBI" id="CHEBI:58210"/>
    </cofactor>
</comment>
<dbReference type="Gene3D" id="1.10.1200.80">
    <property type="entry name" value="Putative flavin oxidoreducatase, domain 2"/>
    <property type="match status" value="1"/>
</dbReference>
<dbReference type="PANTHER" id="PTHR45846:SF1">
    <property type="entry name" value="TRNA-DIHYDROURIDINE(47) SYNTHASE [NAD(P)(+)]-LIKE"/>
    <property type="match status" value="1"/>
</dbReference>
<evidence type="ECO:0000256" key="8">
    <source>
        <dbReference type="ARBA" id="ARBA00022884"/>
    </source>
</evidence>
<keyword evidence="4" id="KW-0285">Flavoprotein</keyword>
<dbReference type="InterPro" id="IPR024036">
    <property type="entry name" value="tRNA-dHydroUridine_Synthase_C"/>
</dbReference>
<dbReference type="PANTHER" id="PTHR45846">
    <property type="entry name" value="TRNA-DIHYDROURIDINE(47) SYNTHASE [NAD(P)(+)]-LIKE"/>
    <property type="match status" value="1"/>
</dbReference>
<comment type="catalytic activity">
    <reaction evidence="10">
        <text>a 5,6-dihydrouridine in tRNA + NADP(+) = a uridine in tRNA + NADPH + H(+)</text>
        <dbReference type="Rhea" id="RHEA:23624"/>
        <dbReference type="Rhea" id="RHEA-COMP:13339"/>
        <dbReference type="Rhea" id="RHEA-COMP:13887"/>
        <dbReference type="ChEBI" id="CHEBI:15378"/>
        <dbReference type="ChEBI" id="CHEBI:57783"/>
        <dbReference type="ChEBI" id="CHEBI:58349"/>
        <dbReference type="ChEBI" id="CHEBI:65315"/>
        <dbReference type="ChEBI" id="CHEBI:74443"/>
    </reaction>
</comment>
<evidence type="ECO:0000256" key="4">
    <source>
        <dbReference type="ARBA" id="ARBA00022630"/>
    </source>
</evidence>
<evidence type="ECO:0000256" key="1">
    <source>
        <dbReference type="ARBA" id="ARBA00001917"/>
    </source>
</evidence>
<keyword evidence="7" id="KW-0521">NADP</keyword>
<comment type="catalytic activity">
    <reaction evidence="11">
        <text>a 5,6-dihydrouridine in tRNA + NAD(+) = a uridine in tRNA + NADH + H(+)</text>
        <dbReference type="Rhea" id="RHEA:54452"/>
        <dbReference type="Rhea" id="RHEA-COMP:13339"/>
        <dbReference type="Rhea" id="RHEA-COMP:13887"/>
        <dbReference type="ChEBI" id="CHEBI:15378"/>
        <dbReference type="ChEBI" id="CHEBI:57540"/>
        <dbReference type="ChEBI" id="CHEBI:57945"/>
        <dbReference type="ChEBI" id="CHEBI:65315"/>
        <dbReference type="ChEBI" id="CHEBI:74443"/>
    </reaction>
</comment>
<accession>A0A382BRZ4</accession>
<reference evidence="13" key="1">
    <citation type="submission" date="2018-05" db="EMBL/GenBank/DDBJ databases">
        <authorList>
            <person name="Lanie J.A."/>
            <person name="Ng W.-L."/>
            <person name="Kazmierczak K.M."/>
            <person name="Andrzejewski T.M."/>
            <person name="Davidsen T.M."/>
            <person name="Wayne K.J."/>
            <person name="Tettelin H."/>
            <person name="Glass J.I."/>
            <person name="Rusch D."/>
            <person name="Podicherti R."/>
            <person name="Tsui H.-C.T."/>
            <person name="Winkler M.E."/>
        </authorList>
    </citation>
    <scope>NUCLEOTIDE SEQUENCE</scope>
</reference>
<sequence length="331" mass="36232">MTLLIGPIRISDPVLLAPMSGVSDLPFRTLVSSFGVGLLFTEMVASNVIHRQSAKMLGITRITSSDPPTVVQLLGRDPALMGEAASLCRDLGASMIDINLGCPARKVVGGLAGSALMRKENLVQKIISSVVAAVDIPVSVKMRTGWDIRTRNAPKLAKIAEECGAKMITVHGRTRCQFYTGDSDWEFIRNVVDAVNIPVIGNGDINTVADAEKMLRVSGCSGVMVGRGSQGRPWFPSQLMYYLRTGTALTEPSRQQKIKAIFRHLDDMLTFYGLERGLRIARKHLGWYARGLLLPKDTRQLLLQARDTKSIHSLLETAIVEDHKLSRVRAA</sequence>
<dbReference type="PROSITE" id="PS01136">
    <property type="entry name" value="UPF0034"/>
    <property type="match status" value="1"/>
</dbReference>
<evidence type="ECO:0000256" key="7">
    <source>
        <dbReference type="ARBA" id="ARBA00022857"/>
    </source>
</evidence>
<organism evidence="13">
    <name type="scientific">marine metagenome</name>
    <dbReference type="NCBI Taxonomy" id="408172"/>
    <lineage>
        <taxon>unclassified sequences</taxon>
        <taxon>metagenomes</taxon>
        <taxon>ecological metagenomes</taxon>
    </lineage>
</organism>
<comment type="function">
    <text evidence="2">Catalyzes the synthesis of 5,6-dihydrouridine (D), a modified base found in the D-loop of most tRNAs, via the reduction of the C5-C6 double bond in target uridines.</text>
</comment>
<evidence type="ECO:0000259" key="12">
    <source>
        <dbReference type="Pfam" id="PF01207"/>
    </source>
</evidence>
<evidence type="ECO:0000256" key="9">
    <source>
        <dbReference type="ARBA" id="ARBA00023002"/>
    </source>
</evidence>
<gene>
    <name evidence="13" type="ORF">METZ01_LOCUS169213</name>
</gene>
<keyword evidence="9" id="KW-0560">Oxidoreductase</keyword>
<keyword evidence="6" id="KW-0819">tRNA processing</keyword>
<dbReference type="InterPro" id="IPR013785">
    <property type="entry name" value="Aldolase_TIM"/>
</dbReference>
<evidence type="ECO:0000313" key="13">
    <source>
        <dbReference type="EMBL" id="SVB16359.1"/>
    </source>
</evidence>